<evidence type="ECO:0000256" key="1">
    <source>
        <dbReference type="ARBA" id="ARBA00022737"/>
    </source>
</evidence>
<dbReference type="PANTHER" id="PTHR10039:SF17">
    <property type="entry name" value="FUNGAL STAND N-TERMINAL GOODBYE DOMAIN-CONTAINING PROTEIN-RELATED"/>
    <property type="match status" value="1"/>
</dbReference>
<dbReference type="InterPro" id="IPR056884">
    <property type="entry name" value="NPHP3-like_N"/>
</dbReference>
<dbReference type="PANTHER" id="PTHR10039">
    <property type="entry name" value="AMELOGENIN"/>
    <property type="match status" value="1"/>
</dbReference>
<sequence length="624" mass="69463">MRFHDRMLVNRLKPVFSARYGAHGSPGDCLEHTRLALLNDLREYLTANDGRRIVWLYGLAGTGKSTVARSICSGLKDTHDVVSFFIKRDIFDHSNQKRILHTLVYQLAQCIPQVFSAVIHAKDDLFEAHVHDQVEDLVRTPLSAVLPGARPVVIILDAVDERGGTKNECDIIPCFLDAIAAAQVPVRVFVTSRGQPSDFLRPTYDSEAVHATQGLPLSLVQYVLIHHKSYDPEGDIRAYLAAEFKRVALKRTVSDWPPSPDQIDILVRMSARLFIFAATIIRWVDCSAPVFALGQLLEQSSALMERTGPETIFALYEYVICHALDEDTPRQLLRSALGKDPNDRTEADALCREATLSILSTVRCLRERLTRNVFAHLWAGHIIAEPTIRAGAVAIAEHLISRLSGVLFVWNPDSSVMLLHASFGDFLDARSSPYHISSETTHFELASKCVSIMLSTKDAYDQFHSTSFVDPLLNRRLDAIPWIGPDSDLAARYSFAHWIPHASRALPTQLPRLLEQVRLAERGFWSAGVFLHPADINVDSLKQAHNAMRTHREGVEAAYTLATVVYMCADEASDFKDASRRRGLNSFDTVLDALSILAPLSGKLARDTETSSHPEPQVLLGLIA</sequence>
<dbReference type="InterPro" id="IPR027417">
    <property type="entry name" value="P-loop_NTPase"/>
</dbReference>
<organism evidence="3 4">
    <name type="scientific">Exidia glandulosa HHB12029</name>
    <dbReference type="NCBI Taxonomy" id="1314781"/>
    <lineage>
        <taxon>Eukaryota</taxon>
        <taxon>Fungi</taxon>
        <taxon>Dikarya</taxon>
        <taxon>Basidiomycota</taxon>
        <taxon>Agaricomycotina</taxon>
        <taxon>Agaricomycetes</taxon>
        <taxon>Auriculariales</taxon>
        <taxon>Exidiaceae</taxon>
        <taxon>Exidia</taxon>
    </lineage>
</organism>
<evidence type="ECO:0000259" key="2">
    <source>
        <dbReference type="Pfam" id="PF24883"/>
    </source>
</evidence>
<feature type="domain" description="Nephrocystin 3-like N-terminal" evidence="2">
    <location>
        <begin position="42"/>
        <end position="193"/>
    </location>
</feature>
<proteinExistence type="predicted"/>
<dbReference type="OrthoDB" id="4760524at2759"/>
<accession>A0A165L570</accession>
<keyword evidence="4" id="KW-1185">Reference proteome</keyword>
<dbReference type="SUPFAM" id="SSF52540">
    <property type="entry name" value="P-loop containing nucleoside triphosphate hydrolases"/>
    <property type="match status" value="1"/>
</dbReference>
<dbReference type="AlphaFoldDB" id="A0A165L570"/>
<gene>
    <name evidence="3" type="ORF">EXIGLDRAFT_378930</name>
</gene>
<dbReference type="EMBL" id="KV425931">
    <property type="protein sequence ID" value="KZV97365.1"/>
    <property type="molecule type" value="Genomic_DNA"/>
</dbReference>
<dbReference type="Gene3D" id="3.40.50.300">
    <property type="entry name" value="P-loop containing nucleotide triphosphate hydrolases"/>
    <property type="match status" value="1"/>
</dbReference>
<name>A0A165L570_EXIGL</name>
<reference evidence="3 4" key="1">
    <citation type="journal article" date="2016" name="Mol. Biol. Evol.">
        <title>Comparative Genomics of Early-Diverging Mushroom-Forming Fungi Provides Insights into the Origins of Lignocellulose Decay Capabilities.</title>
        <authorList>
            <person name="Nagy L.G."/>
            <person name="Riley R."/>
            <person name="Tritt A."/>
            <person name="Adam C."/>
            <person name="Daum C."/>
            <person name="Floudas D."/>
            <person name="Sun H."/>
            <person name="Yadav J.S."/>
            <person name="Pangilinan J."/>
            <person name="Larsson K.H."/>
            <person name="Matsuura K."/>
            <person name="Barry K."/>
            <person name="Labutti K."/>
            <person name="Kuo R."/>
            <person name="Ohm R.A."/>
            <person name="Bhattacharya S.S."/>
            <person name="Shirouzu T."/>
            <person name="Yoshinaga Y."/>
            <person name="Martin F.M."/>
            <person name="Grigoriev I.V."/>
            <person name="Hibbett D.S."/>
        </authorList>
    </citation>
    <scope>NUCLEOTIDE SEQUENCE [LARGE SCALE GENOMIC DNA]</scope>
    <source>
        <strain evidence="3 4">HHB12029</strain>
    </source>
</reference>
<protein>
    <recommendedName>
        <fullName evidence="2">Nephrocystin 3-like N-terminal domain-containing protein</fullName>
    </recommendedName>
</protein>
<dbReference type="InParanoid" id="A0A165L570"/>
<dbReference type="Pfam" id="PF24883">
    <property type="entry name" value="NPHP3_N"/>
    <property type="match status" value="1"/>
</dbReference>
<evidence type="ECO:0000313" key="3">
    <source>
        <dbReference type="EMBL" id="KZV97365.1"/>
    </source>
</evidence>
<keyword evidence="1" id="KW-0677">Repeat</keyword>
<dbReference type="Proteomes" id="UP000077266">
    <property type="component" value="Unassembled WGS sequence"/>
</dbReference>
<evidence type="ECO:0000313" key="4">
    <source>
        <dbReference type="Proteomes" id="UP000077266"/>
    </source>
</evidence>